<evidence type="ECO:0000313" key="5">
    <source>
        <dbReference type="Proteomes" id="UP000694865"/>
    </source>
</evidence>
<dbReference type="SUPFAM" id="SSF51726">
    <property type="entry name" value="UROD/MetE-like"/>
    <property type="match status" value="1"/>
</dbReference>
<dbReference type="InterPro" id="IPR002629">
    <property type="entry name" value="Met_Synth_C/arc"/>
</dbReference>
<comment type="cofactor">
    <cofactor evidence="1">
        <name>Zn(2+)</name>
        <dbReference type="ChEBI" id="CHEBI:29105"/>
    </cofactor>
</comment>
<keyword evidence="2" id="KW-0479">Metal-binding</keyword>
<name>A0ABM0MDR4_SACKO</name>
<keyword evidence="3" id="KW-0862">Zinc</keyword>
<dbReference type="Gene3D" id="3.20.20.210">
    <property type="match status" value="1"/>
</dbReference>
<proteinExistence type="predicted"/>
<dbReference type="RefSeq" id="XP_006818155.1">
    <property type="nucleotide sequence ID" value="XM_006818092.1"/>
</dbReference>
<sequence>MPLTTTVIGSYPKPDYLGIPDWFDGLTSTERYSAIWNRRPHDRRIKGFNFNMLTETSTRNGAWTAKLPTITGKIELMDGNTWAAEEWRGAQNLTDTPVKFTIPGPATLIGSTHNAFYDDKRTLSEDLVKVINYQIRALAKAGCRHIQLDEPVFARFPDTALNYGIEHAERCFDGIGLEVEKTVHICCGYPCYLDQQDYQKADQEAYFKIIDKLDSAGFDAISLEDAHRYNDLRLLDRIKKSKVVLGAVTIANSRVETVEEIRNRLEEVLRHIPASRLMVSPDCGLGFLPPPILKEKLANMVAAAKSIQCDPEVIC</sequence>
<organism evidence="5 6">
    <name type="scientific">Saccoglossus kowalevskii</name>
    <name type="common">Acorn worm</name>
    <dbReference type="NCBI Taxonomy" id="10224"/>
    <lineage>
        <taxon>Eukaryota</taxon>
        <taxon>Metazoa</taxon>
        <taxon>Hemichordata</taxon>
        <taxon>Enteropneusta</taxon>
        <taxon>Harrimaniidae</taxon>
        <taxon>Saccoglossus</taxon>
    </lineage>
</organism>
<accession>A0ABM0MDR4</accession>
<protein>
    <submittedName>
        <fullName evidence="6">5-methyltetrahydropteroyltriglutamate-- homocysteine methyltransferase-like</fullName>
    </submittedName>
</protein>
<evidence type="ECO:0000256" key="2">
    <source>
        <dbReference type="ARBA" id="ARBA00022723"/>
    </source>
</evidence>
<dbReference type="InterPro" id="IPR038071">
    <property type="entry name" value="UROD/MetE-like_sf"/>
</dbReference>
<gene>
    <name evidence="6" type="primary">LOC100374630</name>
</gene>
<evidence type="ECO:0000256" key="3">
    <source>
        <dbReference type="ARBA" id="ARBA00022833"/>
    </source>
</evidence>
<evidence type="ECO:0000259" key="4">
    <source>
        <dbReference type="Pfam" id="PF01717"/>
    </source>
</evidence>
<feature type="domain" description="Cobalamin-independent methionine synthase MetE C-terminal/archaeal" evidence="4">
    <location>
        <begin position="62"/>
        <end position="305"/>
    </location>
</feature>
<evidence type="ECO:0000313" key="6">
    <source>
        <dbReference type="RefSeq" id="XP_006818155.1"/>
    </source>
</evidence>
<keyword evidence="5" id="KW-1185">Reference proteome</keyword>
<dbReference type="Proteomes" id="UP000694865">
    <property type="component" value="Unplaced"/>
</dbReference>
<dbReference type="GeneID" id="100374630"/>
<dbReference type="PANTHER" id="PTHR30519">
    <property type="entry name" value="5-METHYLTETRAHYDROPTEROYLTRIGLUTAMATE--HOMOCYSTEINE METHYLTRANSFERASE"/>
    <property type="match status" value="1"/>
</dbReference>
<reference evidence="6" key="1">
    <citation type="submission" date="2025-08" db="UniProtKB">
        <authorList>
            <consortium name="RefSeq"/>
        </authorList>
    </citation>
    <scope>IDENTIFICATION</scope>
    <source>
        <tissue evidence="6">Testes</tissue>
    </source>
</reference>
<evidence type="ECO:0000256" key="1">
    <source>
        <dbReference type="ARBA" id="ARBA00001947"/>
    </source>
</evidence>
<dbReference type="Pfam" id="PF01717">
    <property type="entry name" value="Meth_synt_2"/>
    <property type="match status" value="1"/>
</dbReference>